<protein>
    <submittedName>
        <fullName evidence="1">Uncharacterized protein</fullName>
    </submittedName>
</protein>
<evidence type="ECO:0000313" key="2">
    <source>
        <dbReference type="Proteomes" id="UP000693952"/>
    </source>
</evidence>
<keyword evidence="2" id="KW-1185">Reference proteome</keyword>
<organism evidence="1 2">
    <name type="scientific">Pseudomonas sessilinigenes</name>
    <dbReference type="NCBI Taxonomy" id="658629"/>
    <lineage>
        <taxon>Bacteria</taxon>
        <taxon>Pseudomonadati</taxon>
        <taxon>Pseudomonadota</taxon>
        <taxon>Gammaproteobacteria</taxon>
        <taxon>Pseudomonadales</taxon>
        <taxon>Pseudomonadaceae</taxon>
        <taxon>Pseudomonas</taxon>
    </lineage>
</organism>
<sequence>MKPTMDGSYHIFGVCHGPDSRLFVDYAVDDPGACEPQLLNFIRCSSDPALARWPARPQLASGDVFEIECVQDVGTAQEAVEFWRAYFRMLGMTVLEAHHLVDRTGD</sequence>
<evidence type="ECO:0000313" key="1">
    <source>
        <dbReference type="EMBL" id="QXH37826.1"/>
    </source>
</evidence>
<gene>
    <name evidence="1" type="ORF">KSS89_16150</name>
</gene>
<dbReference type="EMBL" id="CP077074">
    <property type="protein sequence ID" value="QXH37826.1"/>
    <property type="molecule type" value="Genomic_DNA"/>
</dbReference>
<accession>A0ABX8MIC7</accession>
<dbReference type="RefSeq" id="WP_124346861.1">
    <property type="nucleotide sequence ID" value="NZ_CP027706.1"/>
</dbReference>
<name>A0ABX8MIC7_9PSED</name>
<proteinExistence type="predicted"/>
<dbReference type="Proteomes" id="UP000693952">
    <property type="component" value="Chromosome"/>
</dbReference>
<reference evidence="1" key="1">
    <citation type="submission" date="2021-06" db="EMBL/GenBank/DDBJ databases">
        <title>Updating the genus Pseudomonas: Description of 43 new species and partition of the Pseudomonas putida group.</title>
        <authorList>
            <person name="Girard L."/>
            <person name="Lood C."/>
            <person name="Vandamme P."/>
            <person name="Rokni-Zadeh H."/>
            <person name="van Noort V."/>
            <person name="Hofte M."/>
            <person name="Lavigne R."/>
            <person name="De Mot R."/>
        </authorList>
    </citation>
    <scope>NUCLEOTIDE SEQUENCE</scope>
    <source>
        <strain evidence="1">CMR12a</strain>
    </source>
</reference>